<feature type="chain" id="PRO_5003184929" evidence="1">
    <location>
        <begin position="28"/>
        <end position="177"/>
    </location>
</feature>
<dbReference type="KEGG" id="ksk:KSE_02380"/>
<dbReference type="PROSITE" id="PS51257">
    <property type="entry name" value="PROKAR_LIPOPROTEIN"/>
    <property type="match status" value="1"/>
</dbReference>
<evidence type="ECO:0000313" key="2">
    <source>
        <dbReference type="EMBL" id="BAJ26089.1"/>
    </source>
</evidence>
<name>E4N4F8_KITSK</name>
<gene>
    <name evidence="2" type="ordered locus">KSE_02380</name>
</gene>
<keyword evidence="3" id="KW-1185">Reference proteome</keyword>
<dbReference type="Proteomes" id="UP000007076">
    <property type="component" value="Chromosome"/>
</dbReference>
<keyword evidence="1" id="KW-0732">Signal</keyword>
<dbReference type="EMBL" id="AP010968">
    <property type="protein sequence ID" value="BAJ26089.1"/>
    <property type="molecule type" value="Genomic_DNA"/>
</dbReference>
<proteinExistence type="predicted"/>
<sequence length="177" mass="17758">MRTLSRLAVTAVLAAGSLGLGLGSASAAPGTVSCSGQQTQTFTPGLTLTTRQIAFAADATLGTCASTHGDGITSGAFHIEGGGPGSCTAASFYSELTLTWNTGETSRIGLNTPADLKPLGQTVATSYGQVLSGKYTGGTVVEVLELTPDSLALTKCLTPEGLRDSSGTLSLTIQNLT</sequence>
<reference evidence="2 3" key="1">
    <citation type="journal article" date="2010" name="DNA Res.">
        <title>Genome sequence of Kitasatospora setae NBRC 14216T: an evolutionary snapshot of the family Streptomycetaceae.</title>
        <authorList>
            <person name="Ichikawa N."/>
            <person name="Oguchi A."/>
            <person name="Ikeda H."/>
            <person name="Ishikawa J."/>
            <person name="Kitani S."/>
            <person name="Watanabe Y."/>
            <person name="Nakamura S."/>
            <person name="Katano Y."/>
            <person name="Kishi E."/>
            <person name="Sasagawa M."/>
            <person name="Ankai A."/>
            <person name="Fukui S."/>
            <person name="Hashimoto Y."/>
            <person name="Kamata S."/>
            <person name="Otoguro M."/>
            <person name="Tanikawa S."/>
            <person name="Nihira T."/>
            <person name="Horinouchi S."/>
            <person name="Ohnishi Y."/>
            <person name="Hayakawa M."/>
            <person name="Kuzuyama T."/>
            <person name="Arisawa A."/>
            <person name="Nomoto F."/>
            <person name="Miura H."/>
            <person name="Takahashi Y."/>
            <person name="Fujita N."/>
        </authorList>
    </citation>
    <scope>NUCLEOTIDE SEQUENCE [LARGE SCALE GENOMIC DNA]</scope>
    <source>
        <strain evidence="3">ATCC 33774 / DSM 43861 / JCM 3304 / KCC A-0304 / NBRC 14216 / KM-6054</strain>
    </source>
</reference>
<accession>E4N4F8</accession>
<evidence type="ECO:0000256" key="1">
    <source>
        <dbReference type="SAM" id="SignalP"/>
    </source>
</evidence>
<dbReference type="STRING" id="452652.KSE_02380"/>
<dbReference type="RefSeq" id="WP_014133410.1">
    <property type="nucleotide sequence ID" value="NC_016109.1"/>
</dbReference>
<dbReference type="PATRIC" id="fig|452652.3.peg.230"/>
<feature type="signal peptide" evidence="1">
    <location>
        <begin position="1"/>
        <end position="27"/>
    </location>
</feature>
<dbReference type="AlphaFoldDB" id="E4N4F8"/>
<protein>
    <submittedName>
        <fullName evidence="2">Uncharacterized protein</fullName>
    </submittedName>
</protein>
<dbReference type="eggNOG" id="ENOG5034BTM">
    <property type="taxonomic scope" value="Bacteria"/>
</dbReference>
<dbReference type="HOGENOM" id="CLU_118548_0_0_11"/>
<evidence type="ECO:0000313" key="3">
    <source>
        <dbReference type="Proteomes" id="UP000007076"/>
    </source>
</evidence>
<organism evidence="2 3">
    <name type="scientific">Kitasatospora setae (strain ATCC 33774 / DSM 43861 / JCM 3304 / KCC A-0304 / NBRC 14216 / KM-6054)</name>
    <name type="common">Streptomyces setae</name>
    <dbReference type="NCBI Taxonomy" id="452652"/>
    <lineage>
        <taxon>Bacteria</taxon>
        <taxon>Bacillati</taxon>
        <taxon>Actinomycetota</taxon>
        <taxon>Actinomycetes</taxon>
        <taxon>Kitasatosporales</taxon>
        <taxon>Streptomycetaceae</taxon>
        <taxon>Kitasatospora</taxon>
    </lineage>
</organism>